<sequence length="380" mass="42662">MSDFLDHLSANDNDIYDLLISGRQKITENVLRELARDRGIFCSPQDSREDLADYLSILPHAFQDVASIVHKREPGGRKEKMTSIRLNVVVPPADLRAAVEEYIGGAARTERVTHRPASNEGFIVNVKYEEFNHSRARLLQRERQEADIEFFVVDGQTVVRMPATEKAKRIVEALKDNVERRRKESIQEEVIELGGLSSVALRSKFFTRLISTLDGFKLKNVMNLRVSSNLSEQGEDDEALDLEDVEESEARAEMFAVVHSMALSGQNLVQSQEYKDLTARGFYITSISWRSEQDANPPDIVQFEAGFQDRKLGTGFKYNVQGAFRAHKGAHRKTIAPVGDTEKAKLLGLIETTARKVLVELIAEDAELSQGSDGEQGEKP</sequence>
<dbReference type="Proteomes" id="UP000186609">
    <property type="component" value="Chromosome"/>
</dbReference>
<keyword evidence="2" id="KW-1185">Reference proteome</keyword>
<dbReference type="RefSeq" id="WP_076195854.1">
    <property type="nucleotide sequence ID" value="NZ_CP019236.1"/>
</dbReference>
<gene>
    <name evidence="1" type="ORF">RD110_01005</name>
</gene>
<dbReference type="KEGG" id="rhy:RD110_01005"/>
<dbReference type="AlphaFoldDB" id="A0A1P8JQB7"/>
<dbReference type="OrthoDB" id="8879571at2"/>
<accession>A0A1P8JQB7</accession>
<protein>
    <submittedName>
        <fullName evidence="1">Uncharacterized protein</fullName>
    </submittedName>
</protein>
<evidence type="ECO:0000313" key="2">
    <source>
        <dbReference type="Proteomes" id="UP000186609"/>
    </source>
</evidence>
<dbReference type="STRING" id="1842727.RD110_01005"/>
<proteinExistence type="predicted"/>
<evidence type="ECO:0000313" key="1">
    <source>
        <dbReference type="EMBL" id="APW35963.1"/>
    </source>
</evidence>
<reference evidence="1 2" key="1">
    <citation type="submission" date="2017-01" db="EMBL/GenBank/DDBJ databases">
        <authorList>
            <person name="Mah S.A."/>
            <person name="Swanson W.J."/>
            <person name="Moy G.W."/>
            <person name="Vacquier V.D."/>
        </authorList>
    </citation>
    <scope>NUCLEOTIDE SEQUENCE [LARGE SCALE GENOMIC DNA]</scope>
    <source>
        <strain evidence="1 2">DCY110</strain>
    </source>
</reference>
<name>A0A1P8JQB7_9BURK</name>
<dbReference type="EMBL" id="CP019236">
    <property type="protein sequence ID" value="APW35963.1"/>
    <property type="molecule type" value="Genomic_DNA"/>
</dbReference>
<organism evidence="1 2">
    <name type="scientific">Rhodoferax koreensis</name>
    <dbReference type="NCBI Taxonomy" id="1842727"/>
    <lineage>
        <taxon>Bacteria</taxon>
        <taxon>Pseudomonadati</taxon>
        <taxon>Pseudomonadota</taxon>
        <taxon>Betaproteobacteria</taxon>
        <taxon>Burkholderiales</taxon>
        <taxon>Comamonadaceae</taxon>
        <taxon>Rhodoferax</taxon>
    </lineage>
</organism>